<dbReference type="GO" id="GO:0016746">
    <property type="term" value="F:acyltransferase activity"/>
    <property type="evidence" value="ECO:0007669"/>
    <property type="project" value="UniProtKB-KW"/>
</dbReference>
<evidence type="ECO:0000313" key="3">
    <source>
        <dbReference type="Proteomes" id="UP001597012"/>
    </source>
</evidence>
<keyword evidence="3" id="KW-1185">Reference proteome</keyword>
<dbReference type="InterPro" id="IPR000182">
    <property type="entry name" value="GNAT_dom"/>
</dbReference>
<dbReference type="EMBL" id="JBHTHY010000014">
    <property type="protein sequence ID" value="MFD0798952.1"/>
    <property type="molecule type" value="Genomic_DNA"/>
</dbReference>
<dbReference type="EC" id="2.3.-.-" evidence="2"/>
<accession>A0ABW3B6P0</accession>
<protein>
    <submittedName>
        <fullName evidence="2">GNAT family N-acetyltransferase</fullName>
        <ecNumber evidence="2">2.3.-.-</ecNumber>
    </submittedName>
</protein>
<feature type="domain" description="N-acetyltransferase" evidence="1">
    <location>
        <begin position="7"/>
        <end position="136"/>
    </location>
</feature>
<dbReference type="Proteomes" id="UP001597012">
    <property type="component" value="Unassembled WGS sequence"/>
</dbReference>
<evidence type="ECO:0000259" key="1">
    <source>
        <dbReference type="Pfam" id="PF13302"/>
    </source>
</evidence>
<dbReference type="PANTHER" id="PTHR43792:SF1">
    <property type="entry name" value="N-ACETYLTRANSFERASE DOMAIN-CONTAINING PROTEIN"/>
    <property type="match status" value="1"/>
</dbReference>
<dbReference type="Gene3D" id="3.40.630.30">
    <property type="match status" value="1"/>
</dbReference>
<keyword evidence="2" id="KW-0012">Acyltransferase</keyword>
<sequence>MYLETERLFVGDLKIEDAGFIFDLMNAPEWISFIGDKGINSIEKAGKHINESLLKGYTESGLGMRKVCLKTNNQPIGICGFLQRDYLEHPDIGFAFLPKFARQGYAYETTKSIMEYGRDQLKFKKIFAICLETNTR</sequence>
<dbReference type="SUPFAM" id="SSF55729">
    <property type="entry name" value="Acyl-CoA N-acyltransferases (Nat)"/>
    <property type="match status" value="1"/>
</dbReference>
<proteinExistence type="predicted"/>
<dbReference type="InterPro" id="IPR051531">
    <property type="entry name" value="N-acetyltransferase"/>
</dbReference>
<dbReference type="PANTHER" id="PTHR43792">
    <property type="entry name" value="GNAT FAMILY, PUTATIVE (AFU_ORTHOLOGUE AFUA_3G00765)-RELATED-RELATED"/>
    <property type="match status" value="1"/>
</dbReference>
<dbReference type="RefSeq" id="WP_379935857.1">
    <property type="nucleotide sequence ID" value="NZ_JBHTHY010000014.1"/>
</dbReference>
<dbReference type="InterPro" id="IPR016181">
    <property type="entry name" value="Acyl_CoA_acyltransferase"/>
</dbReference>
<evidence type="ECO:0000313" key="2">
    <source>
        <dbReference type="EMBL" id="MFD0798952.1"/>
    </source>
</evidence>
<dbReference type="Pfam" id="PF13302">
    <property type="entry name" value="Acetyltransf_3"/>
    <property type="match status" value="1"/>
</dbReference>
<organism evidence="2 3">
    <name type="scientific">Maribacter chungangensis</name>
    <dbReference type="NCBI Taxonomy" id="1069117"/>
    <lineage>
        <taxon>Bacteria</taxon>
        <taxon>Pseudomonadati</taxon>
        <taxon>Bacteroidota</taxon>
        <taxon>Flavobacteriia</taxon>
        <taxon>Flavobacteriales</taxon>
        <taxon>Flavobacteriaceae</taxon>
        <taxon>Maribacter</taxon>
    </lineage>
</organism>
<reference evidence="3" key="1">
    <citation type="journal article" date="2019" name="Int. J. Syst. Evol. Microbiol.">
        <title>The Global Catalogue of Microorganisms (GCM) 10K type strain sequencing project: providing services to taxonomists for standard genome sequencing and annotation.</title>
        <authorList>
            <consortium name="The Broad Institute Genomics Platform"/>
            <consortium name="The Broad Institute Genome Sequencing Center for Infectious Disease"/>
            <person name="Wu L."/>
            <person name="Ma J."/>
        </authorList>
    </citation>
    <scope>NUCLEOTIDE SEQUENCE [LARGE SCALE GENOMIC DNA]</scope>
    <source>
        <strain evidence="3">CCUG 61948</strain>
    </source>
</reference>
<gene>
    <name evidence="2" type="ORF">ACFQZJ_15880</name>
</gene>
<comment type="caution">
    <text evidence="2">The sequence shown here is derived from an EMBL/GenBank/DDBJ whole genome shotgun (WGS) entry which is preliminary data.</text>
</comment>
<name>A0ABW3B6P0_9FLAO</name>
<keyword evidence="2" id="KW-0808">Transferase</keyword>